<dbReference type="EMBL" id="CAJOBA010048361">
    <property type="protein sequence ID" value="CAF4211517.1"/>
    <property type="molecule type" value="Genomic_DNA"/>
</dbReference>
<keyword evidence="2" id="KW-0521">NADP</keyword>
<proteinExistence type="inferred from homology"/>
<dbReference type="InterPro" id="IPR023210">
    <property type="entry name" value="NADP_OxRdtase_dom"/>
</dbReference>
<protein>
    <recommendedName>
        <fullName evidence="4">NADP-dependent oxidoreductase domain-containing protein</fullName>
    </recommendedName>
</protein>
<accession>A0A8S2FAV8</accession>
<comment type="caution">
    <text evidence="5">The sequence shown here is derived from an EMBL/GenBank/DDBJ whole genome shotgun (WGS) entry which is preliminary data.</text>
</comment>
<dbReference type="SUPFAM" id="SSF51430">
    <property type="entry name" value="NAD(P)-linked oxidoreductase"/>
    <property type="match status" value="1"/>
</dbReference>
<dbReference type="PANTHER" id="PTHR43827:SF3">
    <property type="entry name" value="NADP-DEPENDENT OXIDOREDUCTASE DOMAIN-CONTAINING PROTEIN"/>
    <property type="match status" value="1"/>
</dbReference>
<dbReference type="AlphaFoldDB" id="A0A8S2FAV8"/>
<name>A0A8S2FAV8_9BILA</name>
<keyword evidence="3" id="KW-0560">Oxidoreductase</keyword>
<dbReference type="Proteomes" id="UP000677228">
    <property type="component" value="Unassembled WGS sequence"/>
</dbReference>
<evidence type="ECO:0000313" key="6">
    <source>
        <dbReference type="EMBL" id="CAF4211517.1"/>
    </source>
</evidence>
<dbReference type="Gene3D" id="3.20.20.100">
    <property type="entry name" value="NADP-dependent oxidoreductase domain"/>
    <property type="match status" value="1"/>
</dbReference>
<dbReference type="InterPro" id="IPR036812">
    <property type="entry name" value="NAD(P)_OxRdtase_dom_sf"/>
</dbReference>
<evidence type="ECO:0000313" key="7">
    <source>
        <dbReference type="Proteomes" id="UP000677228"/>
    </source>
</evidence>
<gene>
    <name evidence="5" type="ORF">OVA965_LOCUS33199</name>
    <name evidence="6" type="ORF">TMI583_LOCUS34079</name>
</gene>
<dbReference type="EMBL" id="CAJNOK010026624">
    <property type="protein sequence ID" value="CAF1405950.1"/>
    <property type="molecule type" value="Genomic_DNA"/>
</dbReference>
<evidence type="ECO:0000256" key="2">
    <source>
        <dbReference type="ARBA" id="ARBA00022857"/>
    </source>
</evidence>
<dbReference type="Pfam" id="PF00248">
    <property type="entry name" value="Aldo_ket_red"/>
    <property type="match status" value="1"/>
</dbReference>
<feature type="domain" description="NADP-dependent oxidoreductase" evidence="4">
    <location>
        <begin position="13"/>
        <end position="97"/>
    </location>
</feature>
<dbReference type="PANTHER" id="PTHR43827">
    <property type="entry name" value="2,5-DIKETO-D-GLUCONIC ACID REDUCTASE"/>
    <property type="match status" value="1"/>
</dbReference>
<dbReference type="PRINTS" id="PR00069">
    <property type="entry name" value="ALDKETRDTASE"/>
</dbReference>
<evidence type="ECO:0000256" key="1">
    <source>
        <dbReference type="ARBA" id="ARBA00007905"/>
    </source>
</evidence>
<reference evidence="5" key="1">
    <citation type="submission" date="2021-02" db="EMBL/GenBank/DDBJ databases">
        <authorList>
            <person name="Nowell W R."/>
        </authorList>
    </citation>
    <scope>NUCLEOTIDE SEQUENCE</scope>
</reference>
<dbReference type="GO" id="GO:0016616">
    <property type="term" value="F:oxidoreductase activity, acting on the CH-OH group of donors, NAD or NADP as acceptor"/>
    <property type="evidence" value="ECO:0007669"/>
    <property type="project" value="UniProtKB-ARBA"/>
</dbReference>
<organism evidence="5 7">
    <name type="scientific">Didymodactylos carnosus</name>
    <dbReference type="NCBI Taxonomy" id="1234261"/>
    <lineage>
        <taxon>Eukaryota</taxon>
        <taxon>Metazoa</taxon>
        <taxon>Spiralia</taxon>
        <taxon>Gnathifera</taxon>
        <taxon>Rotifera</taxon>
        <taxon>Eurotatoria</taxon>
        <taxon>Bdelloidea</taxon>
        <taxon>Philodinida</taxon>
        <taxon>Philodinidae</taxon>
        <taxon>Didymodactylos</taxon>
    </lineage>
</organism>
<evidence type="ECO:0000313" key="5">
    <source>
        <dbReference type="EMBL" id="CAF1405950.1"/>
    </source>
</evidence>
<dbReference type="Proteomes" id="UP000682733">
    <property type="component" value="Unassembled WGS sequence"/>
</dbReference>
<comment type="similarity">
    <text evidence="1">Belongs to the aldo/keto reductase family.</text>
</comment>
<evidence type="ECO:0000259" key="4">
    <source>
        <dbReference type="Pfam" id="PF00248"/>
    </source>
</evidence>
<dbReference type="InterPro" id="IPR020471">
    <property type="entry name" value="AKR"/>
</dbReference>
<sequence length="98" mass="11091">MPSFGLGLYQADANERTVKVVKTAIDLGYRLLDTAQLYGNEIQTGQGIRASQIPREHIFITTKLYTTTGGRRQVLQSFQQSLNNLMVNYIDLYLIHAQ</sequence>
<evidence type="ECO:0000256" key="3">
    <source>
        <dbReference type="ARBA" id="ARBA00023002"/>
    </source>
</evidence>